<feature type="binding site" evidence="12">
    <location>
        <begin position="265"/>
        <end position="268"/>
    </location>
    <ligand>
        <name>GTP</name>
        <dbReference type="ChEBI" id="CHEBI:37565"/>
    </ligand>
</feature>
<evidence type="ECO:0000256" key="8">
    <source>
        <dbReference type="ARBA" id="ARBA00023134"/>
    </source>
</evidence>
<evidence type="ECO:0000256" key="12">
    <source>
        <dbReference type="PIRSR" id="PIRSR601019-1"/>
    </source>
</evidence>
<comment type="similarity">
    <text evidence="2">Belongs to the G-alpha family.</text>
</comment>
<dbReference type="PRINTS" id="PR00441">
    <property type="entry name" value="GPROTEINAI"/>
</dbReference>
<dbReference type="InterPro" id="IPR001408">
    <property type="entry name" value="Gprotein_alpha_I"/>
</dbReference>
<feature type="binding site" evidence="13">
    <location>
        <position position="177"/>
    </location>
    <ligand>
        <name>Mg(2+)</name>
        <dbReference type="ChEBI" id="CHEBI:18420"/>
    </ligand>
</feature>
<gene>
    <name evidence="14" type="ORF">A1Q1_05885</name>
</gene>
<sequence>MGCTQSVEDADAKALAGNAEIEEQLKRDRQEMQREVKMLLLGKSTVLKQMRLIYNKPYDPEERESYREIVYSNTVQSMRVLLEGVAHFDLQINGANKARWEAIMNAPDLVEGRVMPPALADAVMGLWQDQGVRSAYARRNELQLNDSAEYYFEAVDRISQANYTPTDQDILRARVKTTGITETHFHIGELHYRIFDVGGQRSERRKWLGIFESVTALVFLIAMNEYDQVLYEDETVNRMHEAMTLFESVVNSRWFLKTSVILFLNKMDLFKEKLPKSPLNVLFPEYKGGSDVKAASQFLMETFTALAKDKTVYPHFTDATDTKGLAFVISACHDVLIQANLRNAGLL</sequence>
<dbReference type="PROSITE" id="PS51882">
    <property type="entry name" value="G_ALPHA"/>
    <property type="match status" value="1"/>
</dbReference>
<dbReference type="FunFam" id="3.40.50.300:FF:000563">
    <property type="entry name" value="Guanine nucleotide-binding protein alpha subunit"/>
    <property type="match status" value="1"/>
</dbReference>
<keyword evidence="3" id="KW-0519">Myristate</keyword>
<dbReference type="PANTHER" id="PTHR10218:SF302">
    <property type="entry name" value="GUANINE NUCLEOTIDE-BINDING PROTEIN ALPHA-5 SUBUNIT"/>
    <property type="match status" value="1"/>
</dbReference>
<keyword evidence="5 12" id="KW-0547">Nucleotide-binding</keyword>
<evidence type="ECO:0000313" key="14">
    <source>
        <dbReference type="EMBL" id="EJT45736.1"/>
    </source>
</evidence>
<dbReference type="Pfam" id="PF00503">
    <property type="entry name" value="G-alpha"/>
    <property type="match status" value="1"/>
</dbReference>
<accession>J5SI13</accession>
<dbReference type="GO" id="GO:0031683">
    <property type="term" value="F:G-protein beta/gamma-subunit complex binding"/>
    <property type="evidence" value="ECO:0007669"/>
    <property type="project" value="InterPro"/>
</dbReference>
<dbReference type="GeneID" id="25989397"/>
<proteinExistence type="inferred from homology"/>
<evidence type="ECO:0000313" key="15">
    <source>
        <dbReference type="Proteomes" id="UP000002748"/>
    </source>
</evidence>
<dbReference type="OrthoDB" id="5817230at2759"/>
<dbReference type="KEGG" id="tasa:A1Q1_05885"/>
<dbReference type="GO" id="GO:0046872">
    <property type="term" value="F:metal ion binding"/>
    <property type="evidence" value="ECO:0007669"/>
    <property type="project" value="UniProtKB-KW"/>
</dbReference>
<dbReference type="SMART" id="SM00275">
    <property type="entry name" value="G_alpha"/>
    <property type="match status" value="1"/>
</dbReference>
<dbReference type="SUPFAM" id="SSF52540">
    <property type="entry name" value="P-loop containing nucleoside triphosphate hydrolases"/>
    <property type="match status" value="1"/>
</dbReference>
<dbReference type="InterPro" id="IPR011025">
    <property type="entry name" value="GproteinA_insert"/>
</dbReference>
<dbReference type="SUPFAM" id="SSF47895">
    <property type="entry name" value="Transducin (alpha subunit), insertion domain"/>
    <property type="match status" value="1"/>
</dbReference>
<dbReference type="VEuPathDB" id="FungiDB:A1Q1_05885"/>
<feature type="binding site" evidence="12">
    <location>
        <begin position="171"/>
        <end position="177"/>
    </location>
    <ligand>
        <name>GTP</name>
        <dbReference type="ChEBI" id="CHEBI:37565"/>
    </ligand>
</feature>
<evidence type="ECO:0000256" key="3">
    <source>
        <dbReference type="ARBA" id="ARBA00022707"/>
    </source>
</evidence>
<feature type="binding site" evidence="12">
    <location>
        <position position="319"/>
    </location>
    <ligand>
        <name>GTP</name>
        <dbReference type="ChEBI" id="CHEBI:37565"/>
    </ligand>
</feature>
<protein>
    <submittedName>
        <fullName evidence="14">G-protein alpha subunit Cga2</fullName>
    </submittedName>
</protein>
<evidence type="ECO:0000256" key="10">
    <source>
        <dbReference type="ARBA" id="ARBA00023224"/>
    </source>
</evidence>
<evidence type="ECO:0000256" key="9">
    <source>
        <dbReference type="ARBA" id="ARBA00023139"/>
    </source>
</evidence>
<keyword evidence="7 13" id="KW-0460">Magnesium</keyword>
<reference evidence="14 15" key="1">
    <citation type="journal article" date="2012" name="Eukaryot. Cell">
        <title>Draft genome sequence of CBS 2479, the standard type strain of Trichosporon asahii.</title>
        <authorList>
            <person name="Yang R.Y."/>
            <person name="Li H.T."/>
            <person name="Zhu H."/>
            <person name="Zhou G.P."/>
            <person name="Wang M."/>
            <person name="Wang L."/>
        </authorList>
    </citation>
    <scope>NUCLEOTIDE SEQUENCE [LARGE SCALE GENOMIC DNA]</scope>
    <source>
        <strain evidence="15">ATCC 90039 / CBS 2479 / JCM 2466 / KCTC 7840 / NCYC 2677 / UAMH 7654</strain>
    </source>
</reference>
<dbReference type="FunFam" id="1.10.400.10:FF:000007">
    <property type="entry name" value="Guanine nucleotide-binding protein subunit alpha"/>
    <property type="match status" value="1"/>
</dbReference>
<dbReference type="EMBL" id="ALBS01000322">
    <property type="protein sequence ID" value="EJT45736.1"/>
    <property type="molecule type" value="Genomic_DNA"/>
</dbReference>
<dbReference type="InterPro" id="IPR027417">
    <property type="entry name" value="P-loop_NTPase"/>
</dbReference>
<dbReference type="AlphaFoldDB" id="J5SI13"/>
<dbReference type="InterPro" id="IPR001019">
    <property type="entry name" value="Gprotein_alpha_su"/>
</dbReference>
<feature type="binding site" evidence="12">
    <location>
        <begin position="146"/>
        <end position="147"/>
    </location>
    <ligand>
        <name>GTP</name>
        <dbReference type="ChEBI" id="CHEBI:37565"/>
    </ligand>
</feature>
<dbReference type="Gene3D" id="3.40.50.300">
    <property type="entry name" value="P-loop containing nucleotide triphosphate hydrolases"/>
    <property type="match status" value="1"/>
</dbReference>
<evidence type="ECO:0000256" key="7">
    <source>
        <dbReference type="ARBA" id="ARBA00022842"/>
    </source>
</evidence>
<dbReference type="GO" id="GO:0005525">
    <property type="term" value="F:GTP binding"/>
    <property type="evidence" value="ECO:0007669"/>
    <property type="project" value="UniProtKB-KW"/>
</dbReference>
<dbReference type="GO" id="GO:0032502">
    <property type="term" value="P:developmental process"/>
    <property type="evidence" value="ECO:0007669"/>
    <property type="project" value="UniProtKB-ARBA"/>
</dbReference>
<evidence type="ECO:0000256" key="11">
    <source>
        <dbReference type="ARBA" id="ARBA00023288"/>
    </source>
</evidence>
<evidence type="ECO:0000256" key="1">
    <source>
        <dbReference type="ARBA" id="ARBA00001946"/>
    </source>
</evidence>
<evidence type="ECO:0000256" key="2">
    <source>
        <dbReference type="ARBA" id="ARBA00005804"/>
    </source>
</evidence>
<comment type="cofactor">
    <cofactor evidence="1">
        <name>Mg(2+)</name>
        <dbReference type="ChEBI" id="CHEBI:18420"/>
    </cofactor>
</comment>
<keyword evidence="10" id="KW-0807">Transducer</keyword>
<keyword evidence="9" id="KW-0564">Palmitate</keyword>
<dbReference type="Proteomes" id="UP000002748">
    <property type="component" value="Unassembled WGS sequence"/>
</dbReference>
<keyword evidence="4 13" id="KW-0479">Metal-binding</keyword>
<dbReference type="GO" id="GO:0005834">
    <property type="term" value="C:heterotrimeric G-protein complex"/>
    <property type="evidence" value="ECO:0007669"/>
    <property type="project" value="TreeGrafter"/>
</dbReference>
<organism evidence="14 15">
    <name type="scientific">Trichosporon asahii var. asahii (strain ATCC 90039 / CBS 2479 / JCM 2466 / KCTC 7840 / NBRC 103889/ NCYC 2677 / UAMH 7654)</name>
    <name type="common">Yeast</name>
    <dbReference type="NCBI Taxonomy" id="1186058"/>
    <lineage>
        <taxon>Eukaryota</taxon>
        <taxon>Fungi</taxon>
        <taxon>Dikarya</taxon>
        <taxon>Basidiomycota</taxon>
        <taxon>Agaricomycotina</taxon>
        <taxon>Tremellomycetes</taxon>
        <taxon>Trichosporonales</taxon>
        <taxon>Trichosporonaceae</taxon>
        <taxon>Trichosporon</taxon>
    </lineage>
</organism>
<dbReference type="GO" id="GO:0007188">
    <property type="term" value="P:adenylate cyclase-modulating G protein-coupled receptor signaling pathway"/>
    <property type="evidence" value="ECO:0007669"/>
    <property type="project" value="InterPro"/>
</dbReference>
<dbReference type="PANTHER" id="PTHR10218">
    <property type="entry name" value="GTP-BINDING PROTEIN ALPHA SUBUNIT"/>
    <property type="match status" value="1"/>
</dbReference>
<comment type="caution">
    <text evidence="14">The sequence shown here is derived from an EMBL/GenBank/DDBJ whole genome shotgun (WGS) entry which is preliminary data.</text>
</comment>
<evidence type="ECO:0000256" key="6">
    <source>
        <dbReference type="ARBA" id="ARBA00022801"/>
    </source>
</evidence>
<keyword evidence="6" id="KW-0378">Hydrolase</keyword>
<keyword evidence="11" id="KW-0449">Lipoprotein</keyword>
<dbReference type="CDD" id="cd00066">
    <property type="entry name" value="G-alpha"/>
    <property type="match status" value="1"/>
</dbReference>
<feature type="binding site" evidence="13">
    <location>
        <position position="44"/>
    </location>
    <ligand>
        <name>Mg(2+)</name>
        <dbReference type="ChEBI" id="CHEBI:18420"/>
    </ligand>
</feature>
<keyword evidence="8 12" id="KW-0342">GTP-binding</keyword>
<dbReference type="GO" id="GO:0003924">
    <property type="term" value="F:GTPase activity"/>
    <property type="evidence" value="ECO:0007669"/>
    <property type="project" value="InterPro"/>
</dbReference>
<name>J5SI13_TRIAS</name>
<evidence type="ECO:0000256" key="4">
    <source>
        <dbReference type="ARBA" id="ARBA00022723"/>
    </source>
</evidence>
<dbReference type="HOGENOM" id="CLU_014184_6_0_1"/>
<dbReference type="GO" id="GO:0005737">
    <property type="term" value="C:cytoplasm"/>
    <property type="evidence" value="ECO:0007669"/>
    <property type="project" value="TreeGrafter"/>
</dbReference>
<dbReference type="GO" id="GO:0001664">
    <property type="term" value="F:G protein-coupled receptor binding"/>
    <property type="evidence" value="ECO:0007669"/>
    <property type="project" value="TreeGrafter"/>
</dbReference>
<feature type="binding site" evidence="12">
    <location>
        <begin position="196"/>
        <end position="200"/>
    </location>
    <ligand>
        <name>GTP</name>
        <dbReference type="ChEBI" id="CHEBI:37565"/>
    </ligand>
</feature>
<dbReference type="PRINTS" id="PR00318">
    <property type="entry name" value="GPROTEINA"/>
</dbReference>
<dbReference type="Gene3D" id="1.10.400.10">
    <property type="entry name" value="GI Alpha 1, domain 2-like"/>
    <property type="match status" value="1"/>
</dbReference>
<dbReference type="GO" id="GO:0000750">
    <property type="term" value="P:pheromone-dependent signal transduction involved in conjugation with cellular fusion"/>
    <property type="evidence" value="ECO:0007669"/>
    <property type="project" value="TreeGrafter"/>
</dbReference>
<evidence type="ECO:0000256" key="5">
    <source>
        <dbReference type="ARBA" id="ARBA00022741"/>
    </source>
</evidence>
<dbReference type="RefSeq" id="XP_014176569.1">
    <property type="nucleotide sequence ID" value="XM_014321094.1"/>
</dbReference>
<evidence type="ECO:0000256" key="13">
    <source>
        <dbReference type="PIRSR" id="PIRSR601019-2"/>
    </source>
</evidence>